<comment type="function">
    <text evidence="1">The natural substrate for this enzyme may be peptidyl-tRNAs which drop off the ribosome during protein synthesis.</text>
</comment>
<dbReference type="AlphaFoldDB" id="A0A832ZUV2"/>
<name>A0A832ZUV2_CALS0</name>
<dbReference type="GO" id="GO:0004045">
    <property type="term" value="F:peptidyl-tRNA hydrolase activity"/>
    <property type="evidence" value="ECO:0007669"/>
    <property type="project" value="UniProtKB-EC"/>
</dbReference>
<dbReference type="SUPFAM" id="SSF102462">
    <property type="entry name" value="Peptidyl-tRNA hydrolase II"/>
    <property type="match status" value="1"/>
</dbReference>
<keyword evidence="3 7" id="KW-0378">Hydrolase</keyword>
<evidence type="ECO:0000313" key="7">
    <source>
        <dbReference type="EMBL" id="HIQ29378.1"/>
    </source>
</evidence>
<dbReference type="CDD" id="cd02430">
    <property type="entry name" value="PTH2"/>
    <property type="match status" value="1"/>
</dbReference>
<dbReference type="Pfam" id="PF01981">
    <property type="entry name" value="PTH2"/>
    <property type="match status" value="1"/>
</dbReference>
<evidence type="ECO:0000256" key="6">
    <source>
        <dbReference type="ARBA" id="ARBA00050038"/>
    </source>
</evidence>
<dbReference type="Proteomes" id="UP000608579">
    <property type="component" value="Unassembled WGS sequence"/>
</dbReference>
<dbReference type="PANTHER" id="PTHR12649:SF11">
    <property type="entry name" value="PEPTIDYL-TRNA HYDROLASE 2, MITOCHONDRIAL"/>
    <property type="match status" value="1"/>
</dbReference>
<comment type="caution">
    <text evidence="7">The sequence shown here is derived from an EMBL/GenBank/DDBJ whole genome shotgun (WGS) entry which is preliminary data.</text>
</comment>
<evidence type="ECO:0000313" key="8">
    <source>
        <dbReference type="Proteomes" id="UP000608579"/>
    </source>
</evidence>
<dbReference type="EMBL" id="DQVM01000041">
    <property type="protein sequence ID" value="HIQ29378.1"/>
    <property type="molecule type" value="Genomic_DNA"/>
</dbReference>
<evidence type="ECO:0000256" key="5">
    <source>
        <dbReference type="ARBA" id="ARBA00048707"/>
    </source>
</evidence>
<dbReference type="NCBIfam" id="NF003314">
    <property type="entry name" value="PRK04322.1"/>
    <property type="match status" value="1"/>
</dbReference>
<dbReference type="PANTHER" id="PTHR12649">
    <property type="entry name" value="PEPTIDYL-TRNA HYDROLASE 2"/>
    <property type="match status" value="1"/>
</dbReference>
<comment type="similarity">
    <text evidence="4">Belongs to the PTH2 family.</text>
</comment>
<protein>
    <recommendedName>
        <fullName evidence="6">Peptidyl-tRNA hydrolase</fullName>
        <ecNumber evidence="2">3.1.1.29</ecNumber>
    </recommendedName>
</protein>
<dbReference type="GO" id="GO:0005829">
    <property type="term" value="C:cytosol"/>
    <property type="evidence" value="ECO:0007669"/>
    <property type="project" value="TreeGrafter"/>
</dbReference>
<accession>A0A832ZUV2</accession>
<gene>
    <name evidence="7" type="ORF">EYH45_02310</name>
</gene>
<sequence>MFKQCLVVRRDVGMSWGKVVVQAAHASVSALEEARRRKPDWVRGWFATGQKKIALKVNSEEEVDELGRRCLELGIPYSVVQDAGLTELPPGTVTAIGIGPAPEELVDKVTGSLPLL</sequence>
<dbReference type="FunFam" id="3.40.1490.10:FF:000001">
    <property type="entry name" value="Peptidyl-tRNA hydrolase 2"/>
    <property type="match status" value="1"/>
</dbReference>
<dbReference type="InterPro" id="IPR023476">
    <property type="entry name" value="Pep_tRNA_hydro_II_dom_sf"/>
</dbReference>
<evidence type="ECO:0000256" key="4">
    <source>
        <dbReference type="ARBA" id="ARBA00038050"/>
    </source>
</evidence>
<dbReference type="EC" id="3.1.1.29" evidence="2"/>
<comment type="catalytic activity">
    <reaction evidence="5">
        <text>an N-acyl-L-alpha-aminoacyl-tRNA + H2O = an N-acyl-L-amino acid + a tRNA + H(+)</text>
        <dbReference type="Rhea" id="RHEA:54448"/>
        <dbReference type="Rhea" id="RHEA-COMP:10123"/>
        <dbReference type="Rhea" id="RHEA-COMP:13883"/>
        <dbReference type="ChEBI" id="CHEBI:15377"/>
        <dbReference type="ChEBI" id="CHEBI:15378"/>
        <dbReference type="ChEBI" id="CHEBI:59874"/>
        <dbReference type="ChEBI" id="CHEBI:78442"/>
        <dbReference type="ChEBI" id="CHEBI:138191"/>
        <dbReference type="EC" id="3.1.1.29"/>
    </reaction>
</comment>
<evidence type="ECO:0000256" key="2">
    <source>
        <dbReference type="ARBA" id="ARBA00013260"/>
    </source>
</evidence>
<evidence type="ECO:0000256" key="1">
    <source>
        <dbReference type="ARBA" id="ARBA00003043"/>
    </source>
</evidence>
<dbReference type="InterPro" id="IPR002833">
    <property type="entry name" value="PTH2"/>
</dbReference>
<proteinExistence type="inferred from homology"/>
<evidence type="ECO:0000256" key="3">
    <source>
        <dbReference type="ARBA" id="ARBA00022801"/>
    </source>
</evidence>
<organism evidence="7 8">
    <name type="scientific">Caldiarchaeum subterraneum</name>
    <dbReference type="NCBI Taxonomy" id="311458"/>
    <lineage>
        <taxon>Archaea</taxon>
        <taxon>Nitrososphaerota</taxon>
        <taxon>Candidatus Caldarchaeales</taxon>
        <taxon>Candidatus Caldarchaeaceae</taxon>
        <taxon>Candidatus Caldarchaeum</taxon>
    </lineage>
</organism>
<dbReference type="Gene3D" id="3.40.1490.10">
    <property type="entry name" value="Bit1"/>
    <property type="match status" value="1"/>
</dbReference>
<dbReference type="NCBIfam" id="TIGR00283">
    <property type="entry name" value="arch_pth2"/>
    <property type="match status" value="1"/>
</dbReference>
<reference evidence="7" key="1">
    <citation type="journal article" date="2020" name="ISME J.">
        <title>Gammaproteobacteria mediating utilization of methyl-, sulfur- and petroleum organic compounds in deep ocean hydrothermal plumes.</title>
        <authorList>
            <person name="Zhou Z."/>
            <person name="Liu Y."/>
            <person name="Pan J."/>
            <person name="Cron B.R."/>
            <person name="Toner B.M."/>
            <person name="Anantharaman K."/>
            <person name="Breier J.A."/>
            <person name="Dick G.J."/>
            <person name="Li M."/>
        </authorList>
    </citation>
    <scope>NUCLEOTIDE SEQUENCE</scope>
    <source>
        <strain evidence="7">SZUA-1515</strain>
    </source>
</reference>